<keyword evidence="3" id="KW-1185">Reference proteome</keyword>
<evidence type="ECO:0000313" key="2">
    <source>
        <dbReference type="EMBL" id="MFI1464124.1"/>
    </source>
</evidence>
<keyword evidence="1" id="KW-1133">Transmembrane helix</keyword>
<reference evidence="2 3" key="1">
    <citation type="submission" date="2024-10" db="EMBL/GenBank/DDBJ databases">
        <title>The Natural Products Discovery Center: Release of the First 8490 Sequenced Strains for Exploring Actinobacteria Biosynthetic Diversity.</title>
        <authorList>
            <person name="Kalkreuter E."/>
            <person name="Kautsar S.A."/>
            <person name="Yang D."/>
            <person name="Bader C.D."/>
            <person name="Teijaro C.N."/>
            <person name="Fluegel L."/>
            <person name="Davis C.M."/>
            <person name="Simpson J.R."/>
            <person name="Lauterbach L."/>
            <person name="Steele A.D."/>
            <person name="Gui C."/>
            <person name="Meng S."/>
            <person name="Li G."/>
            <person name="Viehrig K."/>
            <person name="Ye F."/>
            <person name="Su P."/>
            <person name="Kiefer A.F."/>
            <person name="Nichols A."/>
            <person name="Cepeda A.J."/>
            <person name="Yan W."/>
            <person name="Fan B."/>
            <person name="Jiang Y."/>
            <person name="Adhikari A."/>
            <person name="Zheng C.-J."/>
            <person name="Schuster L."/>
            <person name="Cowan T.M."/>
            <person name="Smanski M.J."/>
            <person name="Chevrette M.G."/>
            <person name="De Carvalho L.P.S."/>
            <person name="Shen B."/>
        </authorList>
    </citation>
    <scope>NUCLEOTIDE SEQUENCE [LARGE SCALE GENOMIC DNA]</scope>
    <source>
        <strain evidence="2 3">NPDC020568</strain>
    </source>
</reference>
<name>A0ABW7TWF9_9NOCA</name>
<keyword evidence="1" id="KW-0812">Transmembrane</keyword>
<feature type="transmembrane region" description="Helical" evidence="1">
    <location>
        <begin position="6"/>
        <end position="25"/>
    </location>
</feature>
<comment type="caution">
    <text evidence="2">The sequence shown here is derived from an EMBL/GenBank/DDBJ whole genome shotgun (WGS) entry which is preliminary data.</text>
</comment>
<accession>A0ABW7TWF9</accession>
<dbReference type="RefSeq" id="WP_156052361.1">
    <property type="nucleotide sequence ID" value="NZ_JARWQO010000299.1"/>
</dbReference>
<dbReference type="Proteomes" id="UP001611263">
    <property type="component" value="Unassembled WGS sequence"/>
</dbReference>
<evidence type="ECO:0000256" key="1">
    <source>
        <dbReference type="SAM" id="Phobius"/>
    </source>
</evidence>
<keyword evidence="1" id="KW-0472">Membrane</keyword>
<protein>
    <submittedName>
        <fullName evidence="2">Potassium-transporting ATPase subunit F</fullName>
    </submittedName>
</protein>
<proteinExistence type="predicted"/>
<evidence type="ECO:0000313" key="3">
    <source>
        <dbReference type="Proteomes" id="UP001611263"/>
    </source>
</evidence>
<dbReference type="EMBL" id="JBIRUQ010000007">
    <property type="protein sequence ID" value="MFI1464124.1"/>
    <property type="molecule type" value="Genomic_DNA"/>
</dbReference>
<sequence>MNIVDAVGLALAVVVIGLMVAALLFPERF</sequence>
<gene>
    <name evidence="2" type="ORF">ACH4WX_25665</name>
</gene>
<organism evidence="2 3">
    <name type="scientific">Nocardia carnea</name>
    <dbReference type="NCBI Taxonomy" id="37328"/>
    <lineage>
        <taxon>Bacteria</taxon>
        <taxon>Bacillati</taxon>
        <taxon>Actinomycetota</taxon>
        <taxon>Actinomycetes</taxon>
        <taxon>Mycobacteriales</taxon>
        <taxon>Nocardiaceae</taxon>
        <taxon>Nocardia</taxon>
    </lineage>
</organism>
<dbReference type="GeneID" id="93509608"/>